<dbReference type="PATRIC" id="fig|445710.3.peg.153"/>
<dbReference type="GO" id="GO:0046342">
    <property type="term" value="P:CDP-diacylglycerol catabolic process"/>
    <property type="evidence" value="ECO:0007669"/>
    <property type="project" value="UniProtKB-UniPathway"/>
</dbReference>
<evidence type="ECO:0000256" key="16">
    <source>
        <dbReference type="ARBA" id="ARBA00023264"/>
    </source>
</evidence>
<dbReference type="GO" id="GO:0008654">
    <property type="term" value="P:phospholipid biosynthetic process"/>
    <property type="evidence" value="ECO:0007669"/>
    <property type="project" value="UniProtKB-KW"/>
</dbReference>
<evidence type="ECO:0000256" key="6">
    <source>
        <dbReference type="ARBA" id="ARBA00012375"/>
    </source>
</evidence>
<keyword evidence="14" id="KW-0472">Membrane</keyword>
<evidence type="ECO:0000256" key="1">
    <source>
        <dbReference type="ARBA" id="ARBA00001007"/>
    </source>
</evidence>
<evidence type="ECO:0000256" key="12">
    <source>
        <dbReference type="ARBA" id="ARBA00022989"/>
    </source>
</evidence>
<evidence type="ECO:0000256" key="4">
    <source>
        <dbReference type="ARBA" id="ARBA00005189"/>
    </source>
</evidence>
<reference evidence="19 20" key="1">
    <citation type="submission" date="2016-02" db="EMBL/GenBank/DDBJ databases">
        <title>Complete genome sequencing and analysis of ATSB10, Dyella thiooxydans isolated from rhizosphere soil of sunflower (Helianthus annuus L.).</title>
        <authorList>
            <person name="Lee Y."/>
            <person name="Hwangbo K."/>
            <person name="Chung H."/>
            <person name="Yoo J."/>
            <person name="Kim K.Y."/>
            <person name="Sa T.M."/>
            <person name="Um Y."/>
            <person name="Madhaiyan M."/>
        </authorList>
    </citation>
    <scope>NUCLEOTIDE SEQUENCE [LARGE SCALE GENOMIC DNA]</scope>
    <source>
        <strain evidence="19 20">ATSB10</strain>
    </source>
</reference>
<dbReference type="InterPro" id="IPR003763">
    <property type="entry name" value="CDP-diacylglyc_Pase"/>
</dbReference>
<accession>A0A161J6X8</accession>
<evidence type="ECO:0000256" key="17">
    <source>
        <dbReference type="ARBA" id="ARBA00032888"/>
    </source>
</evidence>
<sequence length="244" mass="26931">MVPQADWKATHHEDPDALWKIVHDHCAPAAASGVYPPSPCAAVHQGPGGYAVLKDRHGAYQYLVLPLARTQGIESPELIRPDAPNYLAAAWRARLYVEAALGSTQPRESLGLVVNSPEGRSQNQLHIHVDCMRRDVRDALARQLRHISYHWRWLPVGLPPHGHRYMARWVDGVDLHINPFADLARALPAGDRMAMHGLAVVGASRGPARPGFILLSDRIGPDDRANTEELQDVDCTLARRPPAL</sequence>
<comment type="catalytic activity">
    <reaction evidence="1">
        <text>a CDP-1,2-diacyl-sn-glycerol + H2O = a 1,2-diacyl-sn-glycero-3-phosphate + CMP + 2 H(+)</text>
        <dbReference type="Rhea" id="RHEA:15221"/>
        <dbReference type="ChEBI" id="CHEBI:15377"/>
        <dbReference type="ChEBI" id="CHEBI:15378"/>
        <dbReference type="ChEBI" id="CHEBI:58332"/>
        <dbReference type="ChEBI" id="CHEBI:58608"/>
        <dbReference type="ChEBI" id="CHEBI:60377"/>
        <dbReference type="EC" id="3.6.1.26"/>
    </reaction>
</comment>
<dbReference type="PIRSF" id="PIRSF001273">
    <property type="entry name" value="CDH"/>
    <property type="match status" value="1"/>
</dbReference>
<evidence type="ECO:0000256" key="2">
    <source>
        <dbReference type="ARBA" id="ARBA00004162"/>
    </source>
</evidence>
<evidence type="ECO:0000256" key="5">
    <source>
        <dbReference type="ARBA" id="ARBA00006435"/>
    </source>
</evidence>
<keyword evidence="10" id="KW-0812">Transmembrane</keyword>
<dbReference type="GO" id="GO:0008715">
    <property type="term" value="F:CDP-diacylglycerol diphosphatase activity"/>
    <property type="evidence" value="ECO:0007669"/>
    <property type="project" value="UniProtKB-EC"/>
</dbReference>
<proteinExistence type="inferred from homology"/>
<protein>
    <recommendedName>
        <fullName evidence="7">CDP-diacylglycerol pyrophosphatase</fullName>
        <ecNumber evidence="6">3.6.1.26</ecNumber>
    </recommendedName>
    <alternativeName>
        <fullName evidence="17">CDP-diacylglycerol phosphatidylhydrolase</fullName>
    </alternativeName>
    <alternativeName>
        <fullName evidence="18">CDP-diglyceride hydrolase</fullName>
    </alternativeName>
</protein>
<dbReference type="Gene3D" id="3.30.428.30">
    <property type="entry name" value="HIT family - CDH-like"/>
    <property type="match status" value="1"/>
</dbReference>
<keyword evidence="12" id="KW-1133">Transmembrane helix</keyword>
<keyword evidence="11" id="KW-0378">Hydrolase</keyword>
<evidence type="ECO:0000256" key="18">
    <source>
        <dbReference type="ARBA" id="ARBA00032892"/>
    </source>
</evidence>
<evidence type="ECO:0000256" key="3">
    <source>
        <dbReference type="ARBA" id="ARBA00004927"/>
    </source>
</evidence>
<dbReference type="KEGG" id="dtx:ATSB10_01550"/>
<keyword evidence="20" id="KW-1185">Reference proteome</keyword>
<evidence type="ECO:0000256" key="8">
    <source>
        <dbReference type="ARBA" id="ARBA00022475"/>
    </source>
</evidence>
<dbReference type="UniPathway" id="UPA00609">
    <property type="reaction ID" value="UER00664"/>
</dbReference>
<dbReference type="SUPFAM" id="SSF54197">
    <property type="entry name" value="HIT-like"/>
    <property type="match status" value="1"/>
</dbReference>
<comment type="similarity">
    <text evidence="5">Belongs to the Cdh family.</text>
</comment>
<evidence type="ECO:0000256" key="13">
    <source>
        <dbReference type="ARBA" id="ARBA00023098"/>
    </source>
</evidence>
<evidence type="ECO:0000256" key="10">
    <source>
        <dbReference type="ARBA" id="ARBA00022692"/>
    </source>
</evidence>
<keyword evidence="8" id="KW-1003">Cell membrane</keyword>
<dbReference type="EC" id="3.6.1.26" evidence="6"/>
<name>A0A161J6X8_9GAMM</name>
<dbReference type="Proteomes" id="UP000077255">
    <property type="component" value="Chromosome"/>
</dbReference>
<comment type="pathway">
    <text evidence="4">Lipid metabolism.</text>
</comment>
<evidence type="ECO:0000313" key="19">
    <source>
        <dbReference type="EMBL" id="AND67609.1"/>
    </source>
</evidence>
<gene>
    <name evidence="19" type="ORF">ATSB10_01550</name>
</gene>
<evidence type="ECO:0000256" key="9">
    <source>
        <dbReference type="ARBA" id="ARBA00022516"/>
    </source>
</evidence>
<dbReference type="GO" id="GO:0005886">
    <property type="term" value="C:plasma membrane"/>
    <property type="evidence" value="ECO:0007669"/>
    <property type="project" value="UniProtKB-SubCell"/>
</dbReference>
<evidence type="ECO:0000256" key="11">
    <source>
        <dbReference type="ARBA" id="ARBA00022801"/>
    </source>
</evidence>
<keyword evidence="9" id="KW-0444">Lipid biosynthesis</keyword>
<dbReference type="Pfam" id="PF02611">
    <property type="entry name" value="CDH"/>
    <property type="match status" value="1"/>
</dbReference>
<dbReference type="InterPro" id="IPR036265">
    <property type="entry name" value="HIT-like_sf"/>
</dbReference>
<comment type="subcellular location">
    <subcellularLocation>
        <location evidence="2">Cell membrane</location>
        <topology evidence="2">Single-pass membrane protein</topology>
    </subcellularLocation>
</comment>
<evidence type="ECO:0000313" key="20">
    <source>
        <dbReference type="Proteomes" id="UP000077255"/>
    </source>
</evidence>
<keyword evidence="16" id="KW-1208">Phospholipid metabolism</keyword>
<dbReference type="AlphaFoldDB" id="A0A161J6X8"/>
<evidence type="ECO:0000256" key="14">
    <source>
        <dbReference type="ARBA" id="ARBA00023136"/>
    </source>
</evidence>
<organism evidence="19 20">
    <name type="scientific">Dyella thiooxydans</name>
    <dbReference type="NCBI Taxonomy" id="445710"/>
    <lineage>
        <taxon>Bacteria</taxon>
        <taxon>Pseudomonadati</taxon>
        <taxon>Pseudomonadota</taxon>
        <taxon>Gammaproteobacteria</taxon>
        <taxon>Lysobacterales</taxon>
        <taxon>Rhodanobacteraceae</taxon>
        <taxon>Dyella</taxon>
    </lineage>
</organism>
<evidence type="ECO:0000256" key="7">
    <source>
        <dbReference type="ARBA" id="ARBA00019608"/>
    </source>
</evidence>
<evidence type="ECO:0000256" key="15">
    <source>
        <dbReference type="ARBA" id="ARBA00023209"/>
    </source>
</evidence>
<dbReference type="STRING" id="445710.ATSB10_01550"/>
<keyword evidence="13" id="KW-0443">Lipid metabolism</keyword>
<keyword evidence="15" id="KW-0594">Phospholipid biosynthesis</keyword>
<comment type="pathway">
    <text evidence="3">Phospholipid metabolism; CDP-diacylglycerol degradation; phosphatidate from CDP-diacylglycerol: step 1/1.</text>
</comment>
<dbReference type="EMBL" id="CP014841">
    <property type="protein sequence ID" value="AND67609.1"/>
    <property type="molecule type" value="Genomic_DNA"/>
</dbReference>